<organism evidence="6 7">
    <name type="scientific">Streptomyces gardneri</name>
    <dbReference type="NCBI Taxonomy" id="66892"/>
    <lineage>
        <taxon>Bacteria</taxon>
        <taxon>Bacillati</taxon>
        <taxon>Actinomycetota</taxon>
        <taxon>Actinomycetes</taxon>
        <taxon>Kitasatosporales</taxon>
        <taxon>Streptomycetaceae</taxon>
        <taxon>Streptomyces</taxon>
    </lineage>
</organism>
<proteinExistence type="predicted"/>
<reference evidence="6 7" key="1">
    <citation type="submission" date="2019-06" db="EMBL/GenBank/DDBJ databases">
        <title>Whole genome shotgun sequence of Streptomyces gardneri NBRC 12865.</title>
        <authorList>
            <person name="Hosoyama A."/>
            <person name="Uohara A."/>
            <person name="Ohji S."/>
            <person name="Ichikawa N."/>
        </authorList>
    </citation>
    <scope>NUCLEOTIDE SEQUENCE [LARGE SCALE GENOMIC DNA]</scope>
    <source>
        <strain evidence="6 7">NBRC 12865</strain>
    </source>
</reference>
<dbReference type="PANTHER" id="PTHR43649">
    <property type="entry name" value="ARABINOSE-BINDING PROTEIN-RELATED"/>
    <property type="match status" value="1"/>
</dbReference>
<dbReference type="InterPro" id="IPR006059">
    <property type="entry name" value="SBP"/>
</dbReference>
<evidence type="ECO:0000256" key="2">
    <source>
        <dbReference type="ARBA" id="ARBA00022729"/>
    </source>
</evidence>
<dbReference type="AlphaFoldDB" id="A0A4Y3RIJ9"/>
<evidence type="ECO:0000256" key="1">
    <source>
        <dbReference type="ARBA" id="ARBA00022475"/>
    </source>
</evidence>
<dbReference type="EMBL" id="BJMN01000019">
    <property type="protein sequence ID" value="GEB57512.1"/>
    <property type="molecule type" value="Genomic_DNA"/>
</dbReference>
<dbReference type="Gene3D" id="3.40.190.10">
    <property type="entry name" value="Periplasmic binding protein-like II"/>
    <property type="match status" value="1"/>
</dbReference>
<dbReference type="CDD" id="cd13585">
    <property type="entry name" value="PBP2_TMBP_like"/>
    <property type="match status" value="1"/>
</dbReference>
<keyword evidence="2" id="KW-0732">Signal</keyword>
<keyword evidence="5" id="KW-0449">Lipoprotein</keyword>
<dbReference type="PANTHER" id="PTHR43649:SF33">
    <property type="entry name" value="POLYGALACTURONAN_RHAMNOGALACTURONAN-BINDING PROTEIN YTCQ"/>
    <property type="match status" value="1"/>
</dbReference>
<dbReference type="PROSITE" id="PS51318">
    <property type="entry name" value="TAT"/>
    <property type="match status" value="1"/>
</dbReference>
<comment type="caution">
    <text evidence="6">The sequence shown here is derived from an EMBL/GenBank/DDBJ whole genome shotgun (WGS) entry which is preliminary data.</text>
</comment>
<keyword evidence="1" id="KW-1003">Cell membrane</keyword>
<dbReference type="InterPro" id="IPR006311">
    <property type="entry name" value="TAT_signal"/>
</dbReference>
<sequence length="464" mass="48800">MTDQQSGRQPGRRQVLRGGGALAAAGLGGLGLTGLTTLTGCSGSGDTGAGGSGAAGDPRKGKITVWSWQGPAAELKALIPDFNKKYPDIQVTVEDIGNPAIWDKITTGLAAGGQGLADVLHIGVDYLPGYVERFPGGLADLAPLGATAHKDAFAAGLWQTVSPDGKRVDALPWEANSAGFYYRHDLFERAGVDVAALQTWDETIEAGKQLKARTGAHLLGIDKPASQPDAANFFQMLLQLQGAFYFDLEGRVTLDSPEAVRAMTLIKTMNDAGLVSNLAGGWNALMSSLKKGTAAVLPWPTWFGGIIEEQVPEEAGKWRVRLPPAVRRGGPTAATVNSTHLAVAGSSKQQAAAWSFVEFALTRPASQVRIYRGKGIAPALLKAYDDSVFHEPSAFFGGQRKGEIFLGALKAPGSAVNYTADYARALKLVTDAQSKVLLKGADPAKVLGEAASELARQTGRKNVR</sequence>
<name>A0A4Y3RIJ9_9ACTN</name>
<evidence type="ECO:0000256" key="4">
    <source>
        <dbReference type="ARBA" id="ARBA00023139"/>
    </source>
</evidence>
<keyword evidence="7" id="KW-1185">Reference proteome</keyword>
<dbReference type="Proteomes" id="UP000315226">
    <property type="component" value="Unassembled WGS sequence"/>
</dbReference>
<dbReference type="RefSeq" id="WP_141297056.1">
    <property type="nucleotide sequence ID" value="NZ_BJMN01000019.1"/>
</dbReference>
<dbReference type="OrthoDB" id="2515046at2"/>
<dbReference type="InterPro" id="IPR050490">
    <property type="entry name" value="Bact_solute-bd_prot1"/>
</dbReference>
<dbReference type="Pfam" id="PF01547">
    <property type="entry name" value="SBP_bac_1"/>
    <property type="match status" value="1"/>
</dbReference>
<gene>
    <name evidence="6" type="ORF">SGA01_31170</name>
</gene>
<dbReference type="SUPFAM" id="SSF53850">
    <property type="entry name" value="Periplasmic binding protein-like II"/>
    <property type="match status" value="1"/>
</dbReference>
<keyword evidence="3" id="KW-0472">Membrane</keyword>
<accession>A0A4Y3RIJ9</accession>
<evidence type="ECO:0000256" key="5">
    <source>
        <dbReference type="ARBA" id="ARBA00023288"/>
    </source>
</evidence>
<evidence type="ECO:0000313" key="7">
    <source>
        <dbReference type="Proteomes" id="UP000315226"/>
    </source>
</evidence>
<evidence type="ECO:0000256" key="3">
    <source>
        <dbReference type="ARBA" id="ARBA00023136"/>
    </source>
</evidence>
<protein>
    <submittedName>
        <fullName evidence="6">ABC transporter substrate-binding protein</fullName>
    </submittedName>
</protein>
<evidence type="ECO:0000313" key="6">
    <source>
        <dbReference type="EMBL" id="GEB57512.1"/>
    </source>
</evidence>
<keyword evidence="4" id="KW-0564">Palmitate</keyword>